<dbReference type="PRINTS" id="PR00505">
    <property type="entry name" value="D12N6MTFRASE"/>
</dbReference>
<evidence type="ECO:0000313" key="11">
    <source>
        <dbReference type="Proteomes" id="UP000062768"/>
    </source>
</evidence>
<dbReference type="RefSeq" id="WP_048072127.1">
    <property type="nucleotide sequence ID" value="NZ_CP006933.1"/>
</dbReference>
<dbReference type="REBASE" id="92884">
    <property type="entry name" value="M.Mfo1535ORF479P"/>
</dbReference>
<dbReference type="GeneID" id="26739776"/>
<gene>
    <name evidence="8" type="primary">mjaIIIM</name>
    <name evidence="7" type="synonym">dam</name>
    <name evidence="7" type="ORF">BRM9_0499</name>
    <name evidence="8" type="ORF">DSM1535_0479</name>
    <name evidence="10" type="ORF">ISP06_08885</name>
    <name evidence="9" type="ORF">MB9_1537</name>
</gene>
<evidence type="ECO:0000313" key="7">
    <source>
        <dbReference type="EMBL" id="AIS31322.1"/>
    </source>
</evidence>
<evidence type="ECO:0000313" key="8">
    <source>
        <dbReference type="EMBL" id="CEA12840.1"/>
    </source>
</evidence>
<dbReference type="REBASE" id="132151">
    <property type="entry name" value="M.MfoMb9ORF1537P"/>
</dbReference>
<dbReference type="Proteomes" id="UP000062768">
    <property type="component" value="Chromosome I"/>
</dbReference>
<dbReference type="InterPro" id="IPR023095">
    <property type="entry name" value="Ade_MeTrfase_dom_2"/>
</dbReference>
<comment type="catalytic activity">
    <reaction evidence="6">
        <text>a 2'-deoxyadenosine in DNA + S-adenosyl-L-methionine = an N(6)-methyl-2'-deoxyadenosine in DNA + S-adenosyl-L-homocysteine + H(+)</text>
        <dbReference type="Rhea" id="RHEA:15197"/>
        <dbReference type="Rhea" id="RHEA-COMP:12418"/>
        <dbReference type="Rhea" id="RHEA-COMP:12419"/>
        <dbReference type="ChEBI" id="CHEBI:15378"/>
        <dbReference type="ChEBI" id="CHEBI:57856"/>
        <dbReference type="ChEBI" id="CHEBI:59789"/>
        <dbReference type="ChEBI" id="CHEBI:90615"/>
        <dbReference type="ChEBI" id="CHEBI:90616"/>
        <dbReference type="EC" id="2.1.1.72"/>
    </reaction>
</comment>
<dbReference type="GO" id="GO:0009007">
    <property type="term" value="F:site-specific DNA-methyltransferase (adenine-specific) activity"/>
    <property type="evidence" value="ECO:0007669"/>
    <property type="project" value="UniProtKB-EC"/>
</dbReference>
<dbReference type="InterPro" id="IPR029063">
    <property type="entry name" value="SAM-dependent_MTases_sf"/>
</dbReference>
<dbReference type="InterPro" id="IPR012263">
    <property type="entry name" value="M_m6A_EcoRV"/>
</dbReference>
<dbReference type="Gene3D" id="3.40.50.150">
    <property type="entry name" value="Vaccinia Virus protein VP39"/>
    <property type="match status" value="1"/>
</dbReference>
<dbReference type="KEGG" id="mfi:DSM1535_0479"/>
<sequence length="314" mass="37052">MATDIAEKNFNIARPYLKWAGGKTQLLFELEKRLPQSIKEKRVIERYLEPFVGGGAMFFYLKNHYQVRDSILLDVNPELIMAYRVIQQDPHKLITLLKGMEEEHLQKSEDARKDNFYRIRAEFNQNMPLMNYTDYGDDWISRTASLIFLNKTCFNGLFRLNSKGEFNVPFGRYKNPNICDEVNLQAVHQALQKTEVRCADFTQARQYIKKDTLVYMDPPYRPLNSTSHFTSYSRERFSDHDQEKLARFYQEMDSRGAYLILSNSDPKNNNPADNFFDELYRGYRIDRVPAKRNINSNTASRGEIKELIIRNFQE</sequence>
<dbReference type="InterPro" id="IPR002052">
    <property type="entry name" value="DNA_methylase_N6_adenine_CS"/>
</dbReference>
<reference evidence="10" key="4">
    <citation type="submission" date="2020-10" db="EMBL/GenBank/DDBJ databases">
        <title>Dehalococcoides mccartyi of a TCE/Cr reducing biochatode.</title>
        <authorList>
            <person name="Matturro B."/>
        </authorList>
    </citation>
    <scope>NUCLEOTIDE SEQUENCE</scope>
    <source>
        <strain evidence="10">Bin2</strain>
    </source>
</reference>
<dbReference type="REBASE" id="94267">
    <property type="entry name" value="M.MfoBRM9ORF499P"/>
</dbReference>
<evidence type="ECO:0000256" key="5">
    <source>
        <dbReference type="ARBA" id="ARBA00022691"/>
    </source>
</evidence>
<dbReference type="NCBIfam" id="TIGR00571">
    <property type="entry name" value="dam"/>
    <property type="match status" value="1"/>
</dbReference>
<dbReference type="EC" id="2.1.1.72" evidence="2"/>
<evidence type="ECO:0000256" key="1">
    <source>
        <dbReference type="ARBA" id="ARBA00006594"/>
    </source>
</evidence>
<dbReference type="AlphaFoldDB" id="A0A090I4S3"/>
<evidence type="ECO:0000256" key="4">
    <source>
        <dbReference type="ARBA" id="ARBA00022679"/>
    </source>
</evidence>
<keyword evidence="4 8" id="KW-0808">Transferase</keyword>
<dbReference type="PANTHER" id="PTHR30481:SF3">
    <property type="entry name" value="DNA ADENINE METHYLASE"/>
    <property type="match status" value="1"/>
</dbReference>
<keyword evidence="3 8" id="KW-0489">Methyltransferase</keyword>
<evidence type="ECO:0000313" key="9">
    <source>
        <dbReference type="EMBL" id="CEL25172.1"/>
    </source>
</evidence>
<dbReference type="GO" id="GO:0032259">
    <property type="term" value="P:methylation"/>
    <property type="evidence" value="ECO:0007669"/>
    <property type="project" value="UniProtKB-KW"/>
</dbReference>
<evidence type="ECO:0000256" key="2">
    <source>
        <dbReference type="ARBA" id="ARBA00011900"/>
    </source>
</evidence>
<dbReference type="PATRIC" id="fig|2162.10.peg.1603"/>
<dbReference type="Proteomes" id="UP000606900">
    <property type="component" value="Unassembled WGS sequence"/>
</dbReference>
<keyword evidence="11" id="KW-1185">Reference proteome</keyword>
<reference evidence="7" key="1">
    <citation type="submission" date="2013-12" db="EMBL/GenBank/DDBJ databases">
        <title>The complete genome sequence of Methanobacterium sp. BRM9.</title>
        <authorList>
            <consortium name="Pastoral Greenhouse Gas Research Consortium"/>
            <person name="Kelly W.J."/>
            <person name="Leahy S.C."/>
            <person name="Perry R."/>
            <person name="Li D."/>
            <person name="Altermann E."/>
            <person name="Lambie S.C."/>
            <person name="Attwood G.T."/>
        </authorList>
    </citation>
    <scope>NUCLEOTIDE SEQUENCE [LARGE SCALE GENOMIC DNA]</scope>
    <source>
        <strain evidence="7">BRM9</strain>
    </source>
</reference>
<comment type="similarity">
    <text evidence="1">Belongs to the N(4)/N(6)-methyltransferase family.</text>
</comment>
<dbReference type="PIRSF" id="PIRSF000398">
    <property type="entry name" value="M_m6A_EcoRV"/>
    <property type="match status" value="1"/>
</dbReference>
<dbReference type="Pfam" id="PF02086">
    <property type="entry name" value="MethyltransfD12"/>
    <property type="match status" value="1"/>
</dbReference>
<proteinExistence type="inferred from homology"/>
<organism evidence="8">
    <name type="scientific">Methanobacterium formicicum</name>
    <dbReference type="NCBI Taxonomy" id="2162"/>
    <lineage>
        <taxon>Archaea</taxon>
        <taxon>Methanobacteriati</taxon>
        <taxon>Methanobacteriota</taxon>
        <taxon>Methanomada group</taxon>
        <taxon>Methanobacteria</taxon>
        <taxon>Methanobacteriales</taxon>
        <taxon>Methanobacteriaceae</taxon>
        <taxon>Methanobacterium</taxon>
    </lineage>
</organism>
<reference evidence="8" key="2">
    <citation type="submission" date="2014-08" db="EMBL/GenBank/DDBJ databases">
        <authorList>
            <person name="Wibberg D."/>
        </authorList>
    </citation>
    <scope>NUCLEOTIDE SEQUENCE</scope>
</reference>
<keyword evidence="5" id="KW-0949">S-adenosyl-L-methionine</keyword>
<dbReference type="PANTHER" id="PTHR30481">
    <property type="entry name" value="DNA ADENINE METHYLASE"/>
    <property type="match status" value="1"/>
</dbReference>
<dbReference type="EMBL" id="LN734822">
    <property type="protein sequence ID" value="CEL25172.1"/>
    <property type="molecule type" value="Genomic_DNA"/>
</dbReference>
<dbReference type="PROSITE" id="PS00092">
    <property type="entry name" value="N6_MTASE"/>
    <property type="match status" value="1"/>
</dbReference>
<evidence type="ECO:0000313" key="10">
    <source>
        <dbReference type="EMBL" id="MBF4475560.1"/>
    </source>
</evidence>
<dbReference type="EMBL" id="JADIIL010000034">
    <property type="protein sequence ID" value="MBF4475560.1"/>
    <property type="molecule type" value="Genomic_DNA"/>
</dbReference>
<dbReference type="GO" id="GO:0043565">
    <property type="term" value="F:sequence-specific DNA binding"/>
    <property type="evidence" value="ECO:0007669"/>
    <property type="project" value="TreeGrafter"/>
</dbReference>
<name>A0A090I4S3_METFO</name>
<protein>
    <recommendedName>
        <fullName evidence="2">site-specific DNA-methyltransferase (adenine-specific)</fullName>
        <ecNumber evidence="2">2.1.1.72</ecNumber>
    </recommendedName>
</protein>
<dbReference type="KEGG" id="mfc:BRM9_0499"/>
<dbReference type="OrthoDB" id="372040at2157"/>
<dbReference type="Proteomes" id="UP000029661">
    <property type="component" value="Chromosome"/>
</dbReference>
<dbReference type="GO" id="GO:0006298">
    <property type="term" value="P:mismatch repair"/>
    <property type="evidence" value="ECO:0007669"/>
    <property type="project" value="TreeGrafter"/>
</dbReference>
<reference evidence="9" key="3">
    <citation type="submission" date="2014-09" db="EMBL/GenBank/DDBJ databases">
        <authorList>
            <person name="Bishop-Lilly K.A."/>
            <person name="Broomall S.M."/>
            <person name="Chain P.S."/>
            <person name="Chertkov O."/>
            <person name="Coyne S.R."/>
            <person name="Daligault H.E."/>
            <person name="Davenport K.W."/>
            <person name="Erkkila T."/>
            <person name="Frey K.G."/>
            <person name="Gibbons H.S."/>
            <person name="Gu W."/>
            <person name="Jaissle J."/>
            <person name="Johnson S.L."/>
            <person name="Koroleva G.I."/>
            <person name="Ladner J.T."/>
            <person name="Lo C.-C."/>
            <person name="Minogue T.D."/>
            <person name="Munk C."/>
            <person name="Palacios G.F."/>
            <person name="Redden C.L."/>
            <person name="Rosenzweig C.N."/>
            <person name="Scholz M.B."/>
            <person name="Teshima H."/>
            <person name="Xu Y."/>
        </authorList>
    </citation>
    <scope>NUCLEOTIDE SEQUENCE</scope>
    <source>
        <strain evidence="9">Mb9</strain>
    </source>
</reference>
<accession>A0A090I4S3</accession>
<evidence type="ECO:0000256" key="6">
    <source>
        <dbReference type="ARBA" id="ARBA00047942"/>
    </source>
</evidence>
<evidence type="ECO:0000256" key="3">
    <source>
        <dbReference type="ARBA" id="ARBA00022603"/>
    </source>
</evidence>
<dbReference type="GO" id="GO:0009307">
    <property type="term" value="P:DNA restriction-modification system"/>
    <property type="evidence" value="ECO:0007669"/>
    <property type="project" value="InterPro"/>
</dbReference>
<dbReference type="Gene3D" id="1.10.1020.10">
    <property type="entry name" value="Adenine-specific Methyltransferase, Domain 2"/>
    <property type="match status" value="1"/>
</dbReference>
<dbReference type="SUPFAM" id="SSF53335">
    <property type="entry name" value="S-adenosyl-L-methionine-dependent methyltransferases"/>
    <property type="match status" value="1"/>
</dbReference>
<dbReference type="InterPro" id="IPR012327">
    <property type="entry name" value="MeTrfase_D12"/>
</dbReference>
<dbReference type="STRING" id="2162.BRM9_0499"/>
<dbReference type="GO" id="GO:1904047">
    <property type="term" value="F:S-adenosyl-L-methionine binding"/>
    <property type="evidence" value="ECO:0007669"/>
    <property type="project" value="TreeGrafter"/>
</dbReference>
<dbReference type="EMBL" id="LN515531">
    <property type="protein sequence ID" value="CEA12840.1"/>
    <property type="molecule type" value="Genomic_DNA"/>
</dbReference>
<dbReference type="EMBL" id="CP006933">
    <property type="protein sequence ID" value="AIS31322.1"/>
    <property type="molecule type" value="Genomic_DNA"/>
</dbReference>